<dbReference type="EMBL" id="AVGG01000011">
    <property type="protein sequence ID" value="ESU27404.1"/>
    <property type="molecule type" value="Genomic_DNA"/>
</dbReference>
<evidence type="ECO:0000256" key="1">
    <source>
        <dbReference type="ARBA" id="ARBA00022729"/>
    </source>
</evidence>
<keyword evidence="1" id="KW-0732">Signal</keyword>
<evidence type="ECO:0000313" key="3">
    <source>
        <dbReference type="Proteomes" id="UP000018004"/>
    </source>
</evidence>
<dbReference type="NCBIfam" id="TIGR04183">
    <property type="entry name" value="Por_Secre_tail"/>
    <property type="match status" value="1"/>
</dbReference>
<dbReference type="AlphaFoldDB" id="V6SLU0"/>
<protein>
    <recommendedName>
        <fullName evidence="4">PKD domain-containing protein</fullName>
    </recommendedName>
</protein>
<dbReference type="Proteomes" id="UP000018004">
    <property type="component" value="Unassembled WGS sequence"/>
</dbReference>
<gene>
    <name evidence="2" type="ORF">FLJC2902T_21090</name>
</gene>
<evidence type="ECO:0000313" key="2">
    <source>
        <dbReference type="EMBL" id="ESU27404.1"/>
    </source>
</evidence>
<proteinExistence type="predicted"/>
<accession>V6SLU0</accession>
<dbReference type="InterPro" id="IPR025667">
    <property type="entry name" value="SprB_repeat"/>
</dbReference>
<reference evidence="2 3" key="1">
    <citation type="submission" date="2013-08" db="EMBL/GenBank/DDBJ databases">
        <title>Flavobacterium limnosediminis JC2902 genome sequencing.</title>
        <authorList>
            <person name="Lee K."/>
            <person name="Yi H."/>
            <person name="Park S."/>
            <person name="Chun J."/>
        </authorList>
    </citation>
    <scope>NUCLEOTIDE SEQUENCE [LARGE SCALE GENOMIC DNA]</scope>
    <source>
        <strain evidence="2 3">JC2902</strain>
    </source>
</reference>
<sequence>MFVDWCYTSFREAKFNKNWISRVAFLLLLFSNISFYGQNPAYNLDQIRNGSAASPTSPAAWVNGNANATQAHYSEGWSIPYRVILTDLVLGSNYIDIEWDTRDNSKHAIDFITSYNNIDNPNGSHLGFGHTAEVIDPTIGISGLGAPSTFPIPEPANAQTADYFDNLAASLRLLTIWNGAITDVDYLDEDVLTGASAKTSMRITFNATSATVVIAWGGHIAAEYDWGAGEGATAISGSPYHSRILGLNGTGGNQDRSLAAAAVVIPPRCLVSGPTTACASVASLNYTSSITNSNNEPVTYSWSLQNNTAGAMISGVNTNSTVTVVPQGADFLAGSFDIVLTVTRQNLSNTCSLLTTITANPTVTVNSPVICASAGSATITAVPVPAGSYTYAWTVPAGASNPGNVASFSASVAGTYSVTITDGNSCTGSGNGTLTVNPLPVCPLFNNSLFNEVDCGVSASVAQNGPDDPNTLNFIEGTNPKFTAWFNSFAPPSNTDVISVTYVYSPSAADQNPNDLANISNAPLNPRLGVPTAETTQVTVTWRLRNRTTLCENECSAIFRVTYNCAIGCNSTETPVLCKGASTGSITVTAQGGTPPYTVELYKVGDPVSPYRTGGGNTAVINVLFDNLPAGSYNYLVTDVSGVSRCVNEDVIVDGVLVDKTPIVIAEPAAALDLVSLVPTNASCGASDGTIIATISGGTPPYKIAIDSTDPDDRVDVTDVTAPITYTFTGVAAGPHTVRVYDANYAQSPQAGCTDELPTTIESLPCGGHIFPTQTACCNIVLGNATELENVHYTARRGIVSNAIPGVFFYYTKLTAPSADFTINVVQTNSTCTGFNLFQVQGNKDVKLFGPNCTRLNTVDLTGTGNGQAQMRVTGATAGVEYVLGVKYDVKSLIGSPTTGQTCTYDFVTTIGGNPVAGSAGTIDAVLGGSDNTPLPPACTDGVQVADNAPSGQTVEAMFSAYPVPFKEYINIRYEFDYQSKARIEVYDAKGIFVMAYDDADAYFNKEVRLDIKFNQGDGQMYIIKVITDKEVGTKRIISKK</sequence>
<keyword evidence="3" id="KW-1185">Reference proteome</keyword>
<dbReference type="eggNOG" id="COG4932">
    <property type="taxonomic scope" value="Bacteria"/>
</dbReference>
<dbReference type="PATRIC" id="fig|1341181.4.peg.2074"/>
<name>V6SLU0_9FLAO</name>
<dbReference type="InterPro" id="IPR013783">
    <property type="entry name" value="Ig-like_fold"/>
</dbReference>
<evidence type="ECO:0008006" key="4">
    <source>
        <dbReference type="Google" id="ProtNLM"/>
    </source>
</evidence>
<dbReference type="Gene3D" id="2.60.40.10">
    <property type="entry name" value="Immunoglobulins"/>
    <property type="match status" value="1"/>
</dbReference>
<comment type="caution">
    <text evidence="2">The sequence shown here is derived from an EMBL/GenBank/DDBJ whole genome shotgun (WGS) entry which is preliminary data.</text>
</comment>
<dbReference type="eggNOG" id="COG3209">
    <property type="taxonomic scope" value="Bacteria"/>
</dbReference>
<dbReference type="Pfam" id="PF13573">
    <property type="entry name" value="SprB"/>
    <property type="match status" value="2"/>
</dbReference>
<dbReference type="InterPro" id="IPR026444">
    <property type="entry name" value="Secre_tail"/>
</dbReference>
<dbReference type="STRING" id="1341181.FLJC2902T_21090"/>
<organism evidence="2 3">
    <name type="scientific">Flavobacterium limnosediminis JC2902</name>
    <dbReference type="NCBI Taxonomy" id="1341181"/>
    <lineage>
        <taxon>Bacteria</taxon>
        <taxon>Pseudomonadati</taxon>
        <taxon>Bacteroidota</taxon>
        <taxon>Flavobacteriia</taxon>
        <taxon>Flavobacteriales</taxon>
        <taxon>Flavobacteriaceae</taxon>
        <taxon>Flavobacterium</taxon>
    </lineage>
</organism>